<organism evidence="7 8">
    <name type="scientific">Aureispira anguillae</name>
    <dbReference type="NCBI Taxonomy" id="2864201"/>
    <lineage>
        <taxon>Bacteria</taxon>
        <taxon>Pseudomonadati</taxon>
        <taxon>Bacteroidota</taxon>
        <taxon>Saprospiria</taxon>
        <taxon>Saprospirales</taxon>
        <taxon>Saprospiraceae</taxon>
        <taxon>Aureispira</taxon>
    </lineage>
</organism>
<evidence type="ECO:0000256" key="1">
    <source>
        <dbReference type="ARBA" id="ARBA00004829"/>
    </source>
</evidence>
<evidence type="ECO:0000256" key="2">
    <source>
        <dbReference type="ARBA" id="ARBA00006046"/>
    </source>
</evidence>
<accession>A0A915YJ97</accession>
<dbReference type="InterPro" id="IPR002937">
    <property type="entry name" value="Amino_oxidase"/>
</dbReference>
<evidence type="ECO:0000256" key="5">
    <source>
        <dbReference type="RuleBase" id="RU362075"/>
    </source>
</evidence>
<dbReference type="AlphaFoldDB" id="A0A915YJ97"/>
<dbReference type="PANTHER" id="PTHR43734:SF1">
    <property type="entry name" value="PHYTOENE DESATURASE"/>
    <property type="match status" value="1"/>
</dbReference>
<keyword evidence="4 5" id="KW-0560">Oxidoreductase</keyword>
<evidence type="ECO:0000256" key="3">
    <source>
        <dbReference type="ARBA" id="ARBA00022746"/>
    </source>
</evidence>
<name>A0A915YJ97_9BACT</name>
<dbReference type="SUPFAM" id="SSF51905">
    <property type="entry name" value="FAD/NAD(P)-binding domain"/>
    <property type="match status" value="1"/>
</dbReference>
<dbReference type="EMBL" id="AP026867">
    <property type="protein sequence ID" value="BDS13863.1"/>
    <property type="molecule type" value="Genomic_DNA"/>
</dbReference>
<evidence type="ECO:0000313" key="7">
    <source>
        <dbReference type="EMBL" id="BDS13863.1"/>
    </source>
</evidence>
<dbReference type="Pfam" id="PF01593">
    <property type="entry name" value="Amino_oxidase"/>
    <property type="match status" value="1"/>
</dbReference>
<dbReference type="InterPro" id="IPR036188">
    <property type="entry name" value="FAD/NAD-bd_sf"/>
</dbReference>
<keyword evidence="8" id="KW-1185">Reference proteome</keyword>
<dbReference type="RefSeq" id="WP_264789113.1">
    <property type="nucleotide sequence ID" value="NZ_AP026867.1"/>
</dbReference>
<reference evidence="7" key="1">
    <citation type="submission" date="2022-09" db="EMBL/GenBank/DDBJ databases">
        <title>Aureispira anguillicida sp. nov., isolated from Leptocephalus of Japanese eel Anguilla japonica.</title>
        <authorList>
            <person name="Yuasa K."/>
            <person name="Mekata T."/>
            <person name="Ikunari K."/>
        </authorList>
    </citation>
    <scope>NUCLEOTIDE SEQUENCE</scope>
    <source>
        <strain evidence="7">EL160426</strain>
    </source>
</reference>
<dbReference type="GO" id="GO:0016117">
    <property type="term" value="P:carotenoid biosynthetic process"/>
    <property type="evidence" value="ECO:0007669"/>
    <property type="project" value="UniProtKB-KW"/>
</dbReference>
<dbReference type="GO" id="GO:0016491">
    <property type="term" value="F:oxidoreductase activity"/>
    <property type="evidence" value="ECO:0007669"/>
    <property type="project" value="UniProtKB-KW"/>
</dbReference>
<evidence type="ECO:0000313" key="8">
    <source>
        <dbReference type="Proteomes" id="UP001060919"/>
    </source>
</evidence>
<sequence length="488" mass="55741">MHVDIIGAGFSSLVAACFLAKNGYKVHVHEKHDKVGGRARIFEAEGFTFDMGPSWYWMPELIDQVFEDLGEDRAEYMDLVRLDPSYKVFWKDETSTAIPASLEDLYTVFDQLENEGGKKLKQFLEAAKIKYEVGTQKFLEKPGLQLRELIDVEVFKNFFKLDLLKSVEKDVCNRFVSEKARSILRFPVLFLGEMPHRIPSLYTLMNYADLKLGTWYPKGGMHQLALSLKAIAEKHGATFHFNAAVSEFDCANGVVKRLIFDNGLQPKEVQYVIAGADYNFVEQQLIPKKYRRYSASYWDKRKMAPSSLIYYLGVNKKLDNLEHHNLFFDEDLVAHGKQIYEQPSWPDHPLFYACLSSKTDPKVAPEGSENLFLLMPLAPDVEDHEALREKYLNIMLERIEKHTGQNIRPHLVFKRSYCVKDFKNDYNSYKGNAYGLANTLLQTANLKPKITSKLKNLVFCGQLTVPGPGVPPALISGKVAAKLLMKNK</sequence>
<dbReference type="NCBIfam" id="TIGR02734">
    <property type="entry name" value="crtI_fam"/>
    <property type="match status" value="1"/>
</dbReference>
<feature type="domain" description="Amine oxidase" evidence="6">
    <location>
        <begin position="13"/>
        <end position="483"/>
    </location>
</feature>
<keyword evidence="3 5" id="KW-0125">Carotenoid biosynthesis</keyword>
<dbReference type="KEGG" id="aup:AsAng_0046250"/>
<dbReference type="PANTHER" id="PTHR43734">
    <property type="entry name" value="PHYTOENE DESATURASE"/>
    <property type="match status" value="1"/>
</dbReference>
<protein>
    <submittedName>
        <fullName evidence="7">Phytoene desaturase family protein</fullName>
    </submittedName>
</protein>
<proteinExistence type="inferred from homology"/>
<evidence type="ECO:0000259" key="6">
    <source>
        <dbReference type="Pfam" id="PF01593"/>
    </source>
</evidence>
<dbReference type="Gene3D" id="3.50.50.60">
    <property type="entry name" value="FAD/NAD(P)-binding domain"/>
    <property type="match status" value="2"/>
</dbReference>
<dbReference type="InterPro" id="IPR014105">
    <property type="entry name" value="Carotenoid/retinoid_OxRdtase"/>
</dbReference>
<comment type="similarity">
    <text evidence="2 5">Belongs to the carotenoid/retinoid oxidoreductase family.</text>
</comment>
<evidence type="ECO:0000256" key="4">
    <source>
        <dbReference type="ARBA" id="ARBA00023002"/>
    </source>
</evidence>
<dbReference type="Proteomes" id="UP001060919">
    <property type="component" value="Chromosome"/>
</dbReference>
<gene>
    <name evidence="7" type="ORF">AsAng_0046250</name>
</gene>
<comment type="pathway">
    <text evidence="1 5">Carotenoid biosynthesis.</text>
</comment>